<keyword evidence="1" id="KW-0489">Methyltransferase</keyword>
<gene>
    <name evidence="1" type="ORF">EAS64_22265</name>
</gene>
<dbReference type="GO" id="GO:0032259">
    <property type="term" value="P:methylation"/>
    <property type="evidence" value="ECO:0007669"/>
    <property type="project" value="UniProtKB-KW"/>
</dbReference>
<dbReference type="Gene3D" id="3.40.50.150">
    <property type="entry name" value="Vaccinia Virus protein VP39"/>
    <property type="match status" value="1"/>
</dbReference>
<dbReference type="PIRSF" id="PIRSF017393">
    <property type="entry name" value="MTase_SAV2177"/>
    <property type="match status" value="1"/>
</dbReference>
<keyword evidence="1" id="KW-0808">Transferase</keyword>
<dbReference type="EMBL" id="RPFW01000004">
    <property type="protein sequence ID" value="TVZ03667.1"/>
    <property type="molecule type" value="Genomic_DNA"/>
</dbReference>
<dbReference type="AlphaFoldDB" id="A0A6P2BY99"/>
<comment type="caution">
    <text evidence="1">The sequence shown here is derived from an EMBL/GenBank/DDBJ whole genome shotgun (WGS) entry which is preliminary data.</text>
</comment>
<evidence type="ECO:0000313" key="1">
    <source>
        <dbReference type="EMBL" id="TVZ03667.1"/>
    </source>
</evidence>
<dbReference type="InterPro" id="IPR006764">
    <property type="entry name" value="SAM_dep_MeTrfase_SAV2177_type"/>
</dbReference>
<evidence type="ECO:0000313" key="2">
    <source>
        <dbReference type="Proteomes" id="UP000460272"/>
    </source>
</evidence>
<proteinExistence type="predicted"/>
<organism evidence="1 2">
    <name type="scientific">Trebonia kvetii</name>
    <dbReference type="NCBI Taxonomy" id="2480626"/>
    <lineage>
        <taxon>Bacteria</taxon>
        <taxon>Bacillati</taxon>
        <taxon>Actinomycetota</taxon>
        <taxon>Actinomycetes</taxon>
        <taxon>Streptosporangiales</taxon>
        <taxon>Treboniaceae</taxon>
        <taxon>Trebonia</taxon>
    </lineage>
</organism>
<accession>A0A6P2BY99</accession>
<name>A0A6P2BY99_9ACTN</name>
<sequence>MTDFLASEDSLPDVDMNRPHPARMYDYYLGGKNHFAADRAVADAALASWPAGRIGLRENRRFLGRAVRYLATDAGIRQFLDIGSGLPTQANVHEIAQGADPSCRVVYVDNDSMVLAHARALLASAPEGRTAYIQADLRSPLDILSSPVVREVIDFDKPVALMLVAVLHFLQEEDKPEAVLATLLDALPPGSYLAASHMTMEHDPEGVGGGQRAYHKAGLPMHSRDADDFASLAFSGLDLVPPGVVLVSEWRPDTNGPRPTPAEVSCYGGVARKPLPALRQVFSPLRTPRLARKTAAFTRLWHGAEQNRRAELREAST</sequence>
<keyword evidence="2" id="KW-1185">Reference proteome</keyword>
<dbReference type="SUPFAM" id="SSF53335">
    <property type="entry name" value="S-adenosyl-L-methionine-dependent methyltransferases"/>
    <property type="match status" value="1"/>
</dbReference>
<dbReference type="GO" id="GO:0008168">
    <property type="term" value="F:methyltransferase activity"/>
    <property type="evidence" value="ECO:0007669"/>
    <property type="project" value="UniProtKB-KW"/>
</dbReference>
<reference evidence="1 2" key="1">
    <citation type="submission" date="2018-11" db="EMBL/GenBank/DDBJ databases">
        <title>Trebonia kvetii gen.nov., sp.nov., a novel acidophilic actinobacterium, and proposal of the new actinobacterial family Treboniaceae fam. nov.</title>
        <authorList>
            <person name="Rapoport D."/>
            <person name="Sagova-Mareckova M."/>
            <person name="Sedlacek I."/>
            <person name="Provaznik J."/>
            <person name="Kralova S."/>
            <person name="Pavlinic D."/>
            <person name="Benes V."/>
            <person name="Kopecky J."/>
        </authorList>
    </citation>
    <scope>NUCLEOTIDE SEQUENCE [LARGE SCALE GENOMIC DNA]</scope>
    <source>
        <strain evidence="1 2">15Tr583</strain>
    </source>
</reference>
<dbReference type="InterPro" id="IPR029063">
    <property type="entry name" value="SAM-dependent_MTases_sf"/>
</dbReference>
<protein>
    <submittedName>
        <fullName evidence="1">SAM-dependent methyltransferase</fullName>
    </submittedName>
</protein>
<dbReference type="Proteomes" id="UP000460272">
    <property type="component" value="Unassembled WGS sequence"/>
</dbReference>
<dbReference type="OrthoDB" id="3216820at2"/>
<dbReference type="Pfam" id="PF04672">
    <property type="entry name" value="Methyltransf_19"/>
    <property type="match status" value="1"/>
</dbReference>
<dbReference type="CDD" id="cd02440">
    <property type="entry name" value="AdoMet_MTases"/>
    <property type="match status" value="1"/>
</dbReference>